<evidence type="ECO:0000256" key="4">
    <source>
        <dbReference type="ARBA" id="ARBA00022692"/>
    </source>
</evidence>
<dbReference type="PANTHER" id="PTHR32322:SF18">
    <property type="entry name" value="S-ADENOSYLMETHIONINE_S-ADENOSYLHOMOCYSTEINE TRANSPORTER"/>
    <property type="match status" value="1"/>
</dbReference>
<evidence type="ECO:0000313" key="9">
    <source>
        <dbReference type="EMBL" id="MCE5170521.1"/>
    </source>
</evidence>
<feature type="domain" description="EamA" evidence="8">
    <location>
        <begin position="154"/>
        <end position="295"/>
    </location>
</feature>
<feature type="transmembrane region" description="Helical" evidence="7">
    <location>
        <begin position="40"/>
        <end position="60"/>
    </location>
</feature>
<feature type="transmembrane region" description="Helical" evidence="7">
    <location>
        <begin position="154"/>
        <end position="173"/>
    </location>
</feature>
<feature type="transmembrane region" description="Helical" evidence="7">
    <location>
        <begin position="223"/>
        <end position="244"/>
    </location>
</feature>
<dbReference type="InterPro" id="IPR050638">
    <property type="entry name" value="AA-Vitamin_Transporters"/>
</dbReference>
<dbReference type="SUPFAM" id="SSF103481">
    <property type="entry name" value="Multidrug resistance efflux transporter EmrE"/>
    <property type="match status" value="2"/>
</dbReference>
<proteinExistence type="inferred from homology"/>
<comment type="caution">
    <text evidence="9">The sequence shown here is derived from an EMBL/GenBank/DDBJ whole genome shotgun (WGS) entry which is preliminary data.</text>
</comment>
<dbReference type="RefSeq" id="WP_019424057.1">
    <property type="nucleotide sequence ID" value="NZ_JAJNBZ010000010.1"/>
</dbReference>
<reference evidence="9 10" key="1">
    <citation type="submission" date="2021-11" db="EMBL/GenBank/DDBJ databases">
        <title>Draft genome sequence of Paenibacillus profundus YoMME, a new Gram-positive bacteria with exoelectrogenic properties.</title>
        <authorList>
            <person name="Hubenova Y."/>
            <person name="Hubenova E."/>
            <person name="Manasiev Y."/>
            <person name="Peykov S."/>
            <person name="Mitov M."/>
        </authorList>
    </citation>
    <scope>NUCLEOTIDE SEQUENCE [LARGE SCALE GENOMIC DNA]</scope>
    <source>
        <strain evidence="9 10">YoMME</strain>
    </source>
</reference>
<evidence type="ECO:0000256" key="6">
    <source>
        <dbReference type="ARBA" id="ARBA00023136"/>
    </source>
</evidence>
<evidence type="ECO:0000256" key="3">
    <source>
        <dbReference type="ARBA" id="ARBA00022475"/>
    </source>
</evidence>
<dbReference type="InterPro" id="IPR037185">
    <property type="entry name" value="EmrE-like"/>
</dbReference>
<keyword evidence="10" id="KW-1185">Reference proteome</keyword>
<feature type="domain" description="EamA" evidence="8">
    <location>
        <begin position="8"/>
        <end position="141"/>
    </location>
</feature>
<sequence length="306" mass="33465">MIDSSQKKAYLAAILYAFIIGFSFVFVKLALTATDPMSTLAHRFTISIVIATIPVIFGWVKLNITPKDIVRILPLALFYPAMFFAFQAFGLVYASSSEAGIIQAAVPIFTMLLASYFLKERSSLWQKLSVALSVAGVIYIFVMNGVAIDASNVKGTVLILLSALASAGYNVMARPMTRRFKLIDITYMMTLVGFLTFNVMSLVNHGLNGTVSLYFAPFTDTTFIISILYLGVLSSLVTSFLSNYALSHMEASKMSVFGNFATLITMIAGVLVLDEQLKYFHLIGACMIILGILGTAFLGKRKARAH</sequence>
<evidence type="ECO:0000313" key="10">
    <source>
        <dbReference type="Proteomes" id="UP001199916"/>
    </source>
</evidence>
<comment type="subcellular location">
    <subcellularLocation>
        <location evidence="1">Cell membrane</location>
        <topology evidence="1">Multi-pass membrane protein</topology>
    </subcellularLocation>
</comment>
<dbReference type="Proteomes" id="UP001199916">
    <property type="component" value="Unassembled WGS sequence"/>
</dbReference>
<feature type="transmembrane region" description="Helical" evidence="7">
    <location>
        <begin position="256"/>
        <end position="273"/>
    </location>
</feature>
<organism evidence="9 10">
    <name type="scientific">Paenibacillus profundus</name>
    <dbReference type="NCBI Taxonomy" id="1173085"/>
    <lineage>
        <taxon>Bacteria</taxon>
        <taxon>Bacillati</taxon>
        <taxon>Bacillota</taxon>
        <taxon>Bacilli</taxon>
        <taxon>Bacillales</taxon>
        <taxon>Paenibacillaceae</taxon>
        <taxon>Paenibacillus</taxon>
    </lineage>
</organism>
<evidence type="ECO:0000259" key="8">
    <source>
        <dbReference type="Pfam" id="PF00892"/>
    </source>
</evidence>
<feature type="transmembrane region" description="Helical" evidence="7">
    <location>
        <begin position="72"/>
        <end position="94"/>
    </location>
</feature>
<feature type="transmembrane region" description="Helical" evidence="7">
    <location>
        <begin position="279"/>
        <end position="299"/>
    </location>
</feature>
<dbReference type="Pfam" id="PF00892">
    <property type="entry name" value="EamA"/>
    <property type="match status" value="2"/>
</dbReference>
<keyword evidence="6 7" id="KW-0472">Membrane</keyword>
<name>A0ABS8YFP9_9BACL</name>
<evidence type="ECO:0000256" key="1">
    <source>
        <dbReference type="ARBA" id="ARBA00004651"/>
    </source>
</evidence>
<evidence type="ECO:0000256" key="7">
    <source>
        <dbReference type="SAM" id="Phobius"/>
    </source>
</evidence>
<dbReference type="PANTHER" id="PTHR32322">
    <property type="entry name" value="INNER MEMBRANE TRANSPORTER"/>
    <property type="match status" value="1"/>
</dbReference>
<dbReference type="InterPro" id="IPR000620">
    <property type="entry name" value="EamA_dom"/>
</dbReference>
<keyword evidence="4 7" id="KW-0812">Transmembrane</keyword>
<keyword evidence="3" id="KW-1003">Cell membrane</keyword>
<evidence type="ECO:0000256" key="5">
    <source>
        <dbReference type="ARBA" id="ARBA00022989"/>
    </source>
</evidence>
<keyword evidence="5 7" id="KW-1133">Transmembrane helix</keyword>
<gene>
    <name evidence="9" type="ORF">LQV63_14490</name>
</gene>
<comment type="similarity">
    <text evidence="2">Belongs to the EamA transporter family.</text>
</comment>
<feature type="transmembrane region" description="Helical" evidence="7">
    <location>
        <begin position="100"/>
        <end position="118"/>
    </location>
</feature>
<feature type="transmembrane region" description="Helical" evidence="7">
    <location>
        <begin position="12"/>
        <end position="34"/>
    </location>
</feature>
<protein>
    <submittedName>
        <fullName evidence="9">DMT family transporter</fullName>
    </submittedName>
</protein>
<dbReference type="EMBL" id="JAJNBZ010000010">
    <property type="protein sequence ID" value="MCE5170521.1"/>
    <property type="molecule type" value="Genomic_DNA"/>
</dbReference>
<feature type="transmembrane region" description="Helical" evidence="7">
    <location>
        <begin position="130"/>
        <end position="148"/>
    </location>
</feature>
<feature type="transmembrane region" description="Helical" evidence="7">
    <location>
        <begin position="185"/>
        <end position="203"/>
    </location>
</feature>
<accession>A0ABS8YFP9</accession>
<evidence type="ECO:0000256" key="2">
    <source>
        <dbReference type="ARBA" id="ARBA00007362"/>
    </source>
</evidence>